<organism evidence="1 2">
    <name type="scientific">Echinops telfairi</name>
    <name type="common">Lesser hedgehog tenrec</name>
    <dbReference type="NCBI Taxonomy" id="9371"/>
    <lineage>
        <taxon>Eukaryota</taxon>
        <taxon>Metazoa</taxon>
        <taxon>Chordata</taxon>
        <taxon>Craniata</taxon>
        <taxon>Vertebrata</taxon>
        <taxon>Euteleostomi</taxon>
        <taxon>Mammalia</taxon>
        <taxon>Eutheria</taxon>
        <taxon>Afrotheria</taxon>
        <taxon>Tenrecidae</taxon>
        <taxon>Tenrecinae</taxon>
        <taxon>Echinops</taxon>
    </lineage>
</organism>
<reference evidence="2" key="1">
    <citation type="submission" date="2025-08" db="UniProtKB">
        <authorList>
            <consortium name="RefSeq"/>
        </authorList>
    </citation>
    <scope>IDENTIFICATION</scope>
</reference>
<keyword evidence="1" id="KW-1185">Reference proteome</keyword>
<evidence type="ECO:0000313" key="1">
    <source>
        <dbReference type="Proteomes" id="UP000694863"/>
    </source>
</evidence>
<protein>
    <submittedName>
        <fullName evidence="2">NKG2-A/NKG2-B type II integral membrane protein-like</fullName>
    </submittedName>
</protein>
<proteinExistence type="predicted"/>
<dbReference type="Proteomes" id="UP000694863">
    <property type="component" value="Unplaced"/>
</dbReference>
<gene>
    <name evidence="2" type="primary">LOC115869951</name>
</gene>
<name>A0AC55D5T2_ECHTE</name>
<accession>A0AC55D5T2</accession>
<dbReference type="RefSeq" id="XP_045147091.1">
    <property type="nucleotide sequence ID" value="XM_045291156.1"/>
</dbReference>
<sequence length="114" mass="13338">MEDWVSYSNHCYYISTEKKNWPESQMACASKKSNLLVIENDEEMNFINSISSLSWIGLNRKSTSHDWFWINGSVFQTNKRLLKKTNHNCGMLYSNALHPDDCENSKTYICKCKL</sequence>
<evidence type="ECO:0000313" key="2">
    <source>
        <dbReference type="RefSeq" id="XP_045147091.1"/>
    </source>
</evidence>